<evidence type="ECO:0000259" key="3">
    <source>
        <dbReference type="PROSITE" id="PS50110"/>
    </source>
</evidence>
<sequence length="244" mass="28014">MKIKAIIVDDEVIARDVLRNYLTKYCPQVEMVGEAENIKEAVPLIKDTQPELVFLDVEMPFGNAFDVLEATKEYSYETIFITAFSQYSLQALNKSASYYILKPIDIQELILAVNKVSESIEKKEELNRNKILLENLKLKPEKQQLILPTLQGFDVVKTEDIVRLQADGNFTQVYLTDGSKKMVCRFLKHFDDLLENPFVRVHRSHIINTHFVKSYHKSGTALLSDNTEIEISGSFKEGFLKVFS</sequence>
<keyword evidence="5" id="KW-0238">DNA-binding</keyword>
<accession>A0A3M7TK71</accession>
<protein>
    <submittedName>
        <fullName evidence="5">DNA-binding response regulator</fullName>
    </submittedName>
</protein>
<dbReference type="RefSeq" id="WP_122637045.1">
    <property type="nucleotide sequence ID" value="NZ_QWIU01000002.1"/>
</dbReference>
<feature type="coiled-coil region" evidence="2">
    <location>
        <begin position="106"/>
        <end position="136"/>
    </location>
</feature>
<dbReference type="Proteomes" id="UP000278775">
    <property type="component" value="Unassembled WGS sequence"/>
</dbReference>
<keyword evidence="2" id="KW-0175">Coiled coil</keyword>
<proteinExistence type="predicted"/>
<feature type="domain" description="Response regulatory" evidence="3">
    <location>
        <begin position="4"/>
        <end position="117"/>
    </location>
</feature>
<dbReference type="AlphaFoldDB" id="A0A3M7TK71"/>
<dbReference type="SMART" id="SM00448">
    <property type="entry name" value="REC"/>
    <property type="match status" value="1"/>
</dbReference>
<dbReference type="Gene3D" id="3.40.50.2300">
    <property type="match status" value="1"/>
</dbReference>
<dbReference type="PROSITE" id="PS50110">
    <property type="entry name" value="RESPONSE_REGULATORY"/>
    <property type="match status" value="1"/>
</dbReference>
<reference evidence="5 6" key="1">
    <citation type="submission" date="2018-08" db="EMBL/GenBank/DDBJ databases">
        <title>Chryseobacterium nematophagum: a novel matrix digesting pathogen of nematodes.</title>
        <authorList>
            <person name="Page A."/>
            <person name="Roberts M."/>
            <person name="Felix M.-A."/>
            <person name="Weir W."/>
        </authorList>
    </citation>
    <scope>NUCLEOTIDE SEQUENCE [LARGE SCALE GENOMIC DNA]</scope>
    <source>
        <strain evidence="5 6">JUb129</strain>
    </source>
</reference>
<dbReference type="PROSITE" id="PS50930">
    <property type="entry name" value="HTH_LYTTR"/>
    <property type="match status" value="1"/>
</dbReference>
<dbReference type="GO" id="GO:0000156">
    <property type="term" value="F:phosphorelay response regulator activity"/>
    <property type="evidence" value="ECO:0007669"/>
    <property type="project" value="InterPro"/>
</dbReference>
<dbReference type="Pfam" id="PF04397">
    <property type="entry name" value="LytTR"/>
    <property type="match status" value="1"/>
</dbReference>
<evidence type="ECO:0000313" key="5">
    <source>
        <dbReference type="EMBL" id="RNA63049.1"/>
    </source>
</evidence>
<dbReference type="SUPFAM" id="SSF52172">
    <property type="entry name" value="CheY-like"/>
    <property type="match status" value="1"/>
</dbReference>
<gene>
    <name evidence="5" type="ORF">D1631_14465</name>
</gene>
<feature type="domain" description="HTH LytTR-type" evidence="4">
    <location>
        <begin position="155"/>
        <end position="244"/>
    </location>
</feature>
<dbReference type="PANTHER" id="PTHR37299">
    <property type="entry name" value="TRANSCRIPTIONAL REGULATOR-RELATED"/>
    <property type="match status" value="1"/>
</dbReference>
<keyword evidence="1" id="KW-0597">Phosphoprotein</keyword>
<dbReference type="OrthoDB" id="2168082at2"/>
<dbReference type="GO" id="GO:0003677">
    <property type="term" value="F:DNA binding"/>
    <property type="evidence" value="ECO:0007669"/>
    <property type="project" value="UniProtKB-KW"/>
</dbReference>
<dbReference type="Gene3D" id="2.40.50.1020">
    <property type="entry name" value="LytTr DNA-binding domain"/>
    <property type="match status" value="1"/>
</dbReference>
<comment type="caution">
    <text evidence="5">The sequence shown here is derived from an EMBL/GenBank/DDBJ whole genome shotgun (WGS) entry which is preliminary data.</text>
</comment>
<evidence type="ECO:0000256" key="2">
    <source>
        <dbReference type="SAM" id="Coils"/>
    </source>
</evidence>
<dbReference type="InterPro" id="IPR007492">
    <property type="entry name" value="LytTR_DNA-bd_dom"/>
</dbReference>
<dbReference type="InterPro" id="IPR046947">
    <property type="entry name" value="LytR-like"/>
</dbReference>
<evidence type="ECO:0000256" key="1">
    <source>
        <dbReference type="PROSITE-ProRule" id="PRU00169"/>
    </source>
</evidence>
<dbReference type="InterPro" id="IPR011006">
    <property type="entry name" value="CheY-like_superfamily"/>
</dbReference>
<evidence type="ECO:0000259" key="4">
    <source>
        <dbReference type="PROSITE" id="PS50930"/>
    </source>
</evidence>
<dbReference type="SMART" id="SM00850">
    <property type="entry name" value="LytTR"/>
    <property type="match status" value="1"/>
</dbReference>
<dbReference type="PANTHER" id="PTHR37299:SF1">
    <property type="entry name" value="STAGE 0 SPORULATION PROTEIN A HOMOLOG"/>
    <property type="match status" value="1"/>
</dbReference>
<name>A0A3M7TK71_9FLAO</name>
<organism evidence="5 6">
    <name type="scientific">Chryseobacterium nematophagum</name>
    <dbReference type="NCBI Taxonomy" id="2305228"/>
    <lineage>
        <taxon>Bacteria</taxon>
        <taxon>Pseudomonadati</taxon>
        <taxon>Bacteroidota</taxon>
        <taxon>Flavobacteriia</taxon>
        <taxon>Flavobacteriales</taxon>
        <taxon>Weeksellaceae</taxon>
        <taxon>Chryseobacterium group</taxon>
        <taxon>Chryseobacterium</taxon>
    </lineage>
</organism>
<evidence type="ECO:0000313" key="6">
    <source>
        <dbReference type="Proteomes" id="UP000278775"/>
    </source>
</evidence>
<dbReference type="EMBL" id="QWIU01000002">
    <property type="protein sequence ID" value="RNA63049.1"/>
    <property type="molecule type" value="Genomic_DNA"/>
</dbReference>
<dbReference type="Pfam" id="PF00072">
    <property type="entry name" value="Response_reg"/>
    <property type="match status" value="1"/>
</dbReference>
<dbReference type="InterPro" id="IPR001789">
    <property type="entry name" value="Sig_transdc_resp-reg_receiver"/>
</dbReference>
<feature type="modified residue" description="4-aspartylphosphate" evidence="1">
    <location>
        <position position="56"/>
    </location>
</feature>